<evidence type="ECO:0000313" key="1">
    <source>
        <dbReference type="EMBL" id="PVU88408.1"/>
    </source>
</evidence>
<sequence length="687" mass="79515">MQTPTNKSKYFTSNTNTSELPKGWCWSVEPAATAWKIYENEKSKGMNSKIVCTRCNKQLPFVKDQSGSKLQSKARFRCANCKQYFSSSQFLLTYTNMDAESIPAATTWINIVTGNVPNSSSNKNIEMTTVVASDKKVINNNAEFNYTPTTIRVPKRVNIIDSSDSDDYKSSIYKKLKKNKDSEKINNIQKISFESKVNDPSAINNNIADNLIVYESDCENTGITLKNKVLDRIYKNNIENLANNTKKIEKNKNYIKITENDENEENDEKNMKNIKNSEITKIAEINEITKDNKLTTFSSLQKTPSFKNNLQNNEFFKKYIKITEKTENIKEKTKKNENENAIKNLKKNQKSKNNIKNSTFFNNYINNTENFKKNIKITKNLTQKNEIIKNNIKNNPFFKNYLNNPENTKNYIDSTSSPDIYLNTNKNSSDNVEINNNLIVKNINSENTNNHFIEGLNDYTDIENFFNNNCKSDPINTKKTITTDNNTNKGIIDIDFINKNAIDATNYEIVMNPIKKEPNVMDHVKNYIGSILNTNTDDNANKIDIIKKFDAEKIYVVGFPRMKYRELKSIFYGLGFNSNKIFKFNYIASNLIEVFITKDYKTEFTDLINEIEVIKIVDSINAMMIVGLEKRNKKKSPKELYLEMIANSKSKEKEQRYKESVEKLLDLQKNYENDKVKTVNNSHFFRD</sequence>
<dbReference type="AlphaFoldDB" id="A0A2T9Y7U3"/>
<dbReference type="Proteomes" id="UP000245383">
    <property type="component" value="Unassembled WGS sequence"/>
</dbReference>
<protein>
    <submittedName>
        <fullName evidence="1">Uncharacterized protein</fullName>
    </submittedName>
</protein>
<comment type="caution">
    <text evidence="1">The sequence shown here is derived from an EMBL/GenBank/DDBJ whole genome shotgun (WGS) entry which is preliminary data.</text>
</comment>
<keyword evidence="2" id="KW-1185">Reference proteome</keyword>
<reference evidence="1 2" key="1">
    <citation type="journal article" date="2018" name="MBio">
        <title>Comparative Genomics Reveals the Core Gene Toolbox for the Fungus-Insect Symbiosis.</title>
        <authorList>
            <person name="Wang Y."/>
            <person name="Stata M."/>
            <person name="Wang W."/>
            <person name="Stajich J.E."/>
            <person name="White M.M."/>
            <person name="Moncalvo J.M."/>
        </authorList>
    </citation>
    <scope>NUCLEOTIDE SEQUENCE [LARGE SCALE GENOMIC DNA]</scope>
    <source>
        <strain evidence="1 2">SWE-8-4</strain>
    </source>
</reference>
<evidence type="ECO:0000313" key="2">
    <source>
        <dbReference type="Proteomes" id="UP000245383"/>
    </source>
</evidence>
<accession>A0A2T9Y7U3</accession>
<dbReference type="EMBL" id="MBFR01000388">
    <property type="protein sequence ID" value="PVU88408.1"/>
    <property type="molecule type" value="Genomic_DNA"/>
</dbReference>
<proteinExistence type="predicted"/>
<name>A0A2T9Y7U3_9FUNG</name>
<gene>
    <name evidence="1" type="ORF">BB561_005881</name>
</gene>
<organism evidence="1 2">
    <name type="scientific">Smittium simulii</name>
    <dbReference type="NCBI Taxonomy" id="133385"/>
    <lineage>
        <taxon>Eukaryota</taxon>
        <taxon>Fungi</taxon>
        <taxon>Fungi incertae sedis</taxon>
        <taxon>Zoopagomycota</taxon>
        <taxon>Kickxellomycotina</taxon>
        <taxon>Harpellomycetes</taxon>
        <taxon>Harpellales</taxon>
        <taxon>Legeriomycetaceae</taxon>
        <taxon>Smittium</taxon>
    </lineage>
</organism>